<reference evidence="10 11" key="1">
    <citation type="submission" date="2019-07" db="EMBL/GenBank/DDBJ databases">
        <title>Complete Genome Sequence of Leptotrichia trevisanii Strain JMUB3870.</title>
        <authorList>
            <person name="Watanabe S."/>
            <person name="Cui L."/>
        </authorList>
    </citation>
    <scope>NUCLEOTIDE SEQUENCE [LARGE SCALE GENOMIC DNA]</scope>
    <source>
        <strain evidence="10 11">JMUB3870</strain>
    </source>
</reference>
<evidence type="ECO:0000256" key="3">
    <source>
        <dbReference type="ARBA" id="ARBA00022516"/>
    </source>
</evidence>
<dbReference type="Pfam" id="PF00364">
    <property type="entry name" value="Biotin_lipoyl"/>
    <property type="match status" value="1"/>
</dbReference>
<proteinExistence type="predicted"/>
<dbReference type="GO" id="GO:0006633">
    <property type="term" value="P:fatty acid biosynthetic process"/>
    <property type="evidence" value="ECO:0007669"/>
    <property type="project" value="UniProtKB-UniPathway"/>
</dbReference>
<evidence type="ECO:0000256" key="8">
    <source>
        <dbReference type="RuleBase" id="RU364072"/>
    </source>
</evidence>
<feature type="domain" description="Lipoyl-binding" evidence="9">
    <location>
        <begin position="85"/>
        <end position="161"/>
    </location>
</feature>
<evidence type="ECO:0000256" key="5">
    <source>
        <dbReference type="ARBA" id="ARBA00023098"/>
    </source>
</evidence>
<evidence type="ECO:0000256" key="7">
    <source>
        <dbReference type="ARBA" id="ARBA00023267"/>
    </source>
</evidence>
<dbReference type="PROSITE" id="PS50968">
    <property type="entry name" value="BIOTINYL_LIPOYL"/>
    <property type="match status" value="1"/>
</dbReference>
<dbReference type="PRINTS" id="PR01071">
    <property type="entry name" value="ACOABIOTINCC"/>
</dbReference>
<gene>
    <name evidence="10" type="ORF">JMUB3870_2339</name>
</gene>
<keyword evidence="7 8" id="KW-0092">Biotin</keyword>
<keyword evidence="11" id="KW-1185">Reference proteome</keyword>
<keyword evidence="4 8" id="KW-0276">Fatty acid metabolism</keyword>
<dbReference type="InterPro" id="IPR050709">
    <property type="entry name" value="Biotin_Carboxyl_Carrier/Decarb"/>
</dbReference>
<organism evidence="10 11">
    <name type="scientific">Leptotrichia trevisanii</name>
    <dbReference type="NCBI Taxonomy" id="109328"/>
    <lineage>
        <taxon>Bacteria</taxon>
        <taxon>Fusobacteriati</taxon>
        <taxon>Fusobacteriota</taxon>
        <taxon>Fusobacteriia</taxon>
        <taxon>Fusobacteriales</taxon>
        <taxon>Leptotrichiaceae</taxon>
        <taxon>Leptotrichia</taxon>
    </lineage>
</organism>
<sequence>MRDKIKFIEKLAESMNENKIESVKYEDNNFEISLTKKRKERNVIFNGSMAQPMAAVPSNVSQEVQVQEIVEPAPVQEASPEEISGTQITSPMVGTFYASPSPTAAPFVKEGDSVTEGQTLCIVEAMKLMNEVKSTVSGKVKKILVNDKDSIKKGQALMIIE</sequence>
<evidence type="ECO:0000313" key="11">
    <source>
        <dbReference type="Proteomes" id="UP000422644"/>
    </source>
</evidence>
<comment type="function">
    <text evidence="8">This protein is a component of the acetyl coenzyme A carboxylase complex; first, biotin carboxylase catalyzes the carboxylation of the carrier protein and then the transcarboxylase transfers the carboxyl group to form malonyl-CoA.</text>
</comment>
<evidence type="ECO:0000259" key="9">
    <source>
        <dbReference type="PROSITE" id="PS50968"/>
    </source>
</evidence>
<dbReference type="InterPro" id="IPR000089">
    <property type="entry name" value="Biotin_lipoyl"/>
</dbReference>
<dbReference type="FunFam" id="2.40.50.100:FF:000003">
    <property type="entry name" value="Acetyl-CoA carboxylase biotin carboxyl carrier protein"/>
    <property type="match status" value="1"/>
</dbReference>
<accession>A0A510K3L6</accession>
<dbReference type="PROSITE" id="PS00188">
    <property type="entry name" value="BIOTIN"/>
    <property type="match status" value="1"/>
</dbReference>
<keyword evidence="6 8" id="KW-0275">Fatty acid biosynthesis</keyword>
<evidence type="ECO:0000313" key="10">
    <source>
        <dbReference type="EMBL" id="BBM46202.1"/>
    </source>
</evidence>
<protein>
    <recommendedName>
        <fullName evidence="2 8">Biotin carboxyl carrier protein of acetyl-CoA carboxylase</fullName>
    </recommendedName>
</protein>
<dbReference type="PANTHER" id="PTHR45266:SF3">
    <property type="entry name" value="OXALOACETATE DECARBOXYLASE ALPHA CHAIN"/>
    <property type="match status" value="1"/>
</dbReference>
<comment type="pathway">
    <text evidence="1 8">Lipid metabolism; fatty acid biosynthesis.</text>
</comment>
<evidence type="ECO:0000256" key="6">
    <source>
        <dbReference type="ARBA" id="ARBA00023160"/>
    </source>
</evidence>
<name>A0A510K3L6_9FUSO</name>
<dbReference type="EMBL" id="AP019831">
    <property type="protein sequence ID" value="BBM46202.1"/>
    <property type="molecule type" value="Genomic_DNA"/>
</dbReference>
<evidence type="ECO:0000256" key="1">
    <source>
        <dbReference type="ARBA" id="ARBA00005194"/>
    </source>
</evidence>
<dbReference type="NCBIfam" id="TIGR00531">
    <property type="entry name" value="BCCP"/>
    <property type="match status" value="1"/>
</dbReference>
<dbReference type="GO" id="GO:0003989">
    <property type="term" value="F:acetyl-CoA carboxylase activity"/>
    <property type="evidence" value="ECO:0007669"/>
    <property type="project" value="InterPro"/>
</dbReference>
<keyword evidence="5 8" id="KW-0443">Lipid metabolism</keyword>
<dbReference type="InterPro" id="IPR001882">
    <property type="entry name" value="Biotin_BS"/>
</dbReference>
<dbReference type="Proteomes" id="UP000422644">
    <property type="component" value="Chromosome"/>
</dbReference>
<evidence type="ECO:0000256" key="4">
    <source>
        <dbReference type="ARBA" id="ARBA00022832"/>
    </source>
</evidence>
<dbReference type="PANTHER" id="PTHR45266">
    <property type="entry name" value="OXALOACETATE DECARBOXYLASE ALPHA CHAIN"/>
    <property type="match status" value="1"/>
</dbReference>
<keyword evidence="3 8" id="KW-0444">Lipid biosynthesis</keyword>
<dbReference type="UniPathway" id="UPA00094"/>
<dbReference type="RefSeq" id="WP_026748040.1">
    <property type="nucleotide sequence ID" value="NZ_AP019831.1"/>
</dbReference>
<dbReference type="GO" id="GO:0009317">
    <property type="term" value="C:acetyl-CoA carboxylase complex"/>
    <property type="evidence" value="ECO:0007669"/>
    <property type="project" value="InterPro"/>
</dbReference>
<dbReference type="SUPFAM" id="SSF51230">
    <property type="entry name" value="Single hybrid motif"/>
    <property type="match status" value="1"/>
</dbReference>
<dbReference type="InterPro" id="IPR001249">
    <property type="entry name" value="AcCoA_biotinCC"/>
</dbReference>
<dbReference type="CDD" id="cd06850">
    <property type="entry name" value="biotinyl_domain"/>
    <property type="match status" value="1"/>
</dbReference>
<dbReference type="InterPro" id="IPR011053">
    <property type="entry name" value="Single_hybrid_motif"/>
</dbReference>
<evidence type="ECO:0000256" key="2">
    <source>
        <dbReference type="ARBA" id="ARBA00017562"/>
    </source>
</evidence>
<dbReference type="AlphaFoldDB" id="A0A510K3L6"/>
<dbReference type="OrthoDB" id="9811735at2"/>
<dbReference type="Gene3D" id="2.40.50.100">
    <property type="match status" value="1"/>
</dbReference>